<reference evidence="1" key="1">
    <citation type="submission" date="2020-04" db="EMBL/GenBank/DDBJ databases">
        <authorList>
            <person name="Chiriac C."/>
            <person name="Salcher M."/>
            <person name="Ghai R."/>
            <person name="Kavagutti S V."/>
        </authorList>
    </citation>
    <scope>NUCLEOTIDE SEQUENCE</scope>
</reference>
<organism evidence="1">
    <name type="scientific">uncultured Caudovirales phage</name>
    <dbReference type="NCBI Taxonomy" id="2100421"/>
    <lineage>
        <taxon>Viruses</taxon>
        <taxon>Duplodnaviria</taxon>
        <taxon>Heunggongvirae</taxon>
        <taxon>Uroviricota</taxon>
        <taxon>Caudoviricetes</taxon>
        <taxon>Peduoviridae</taxon>
        <taxon>Maltschvirus</taxon>
        <taxon>Maltschvirus maltsch</taxon>
    </lineage>
</organism>
<proteinExistence type="predicted"/>
<dbReference type="EMBL" id="LR796319">
    <property type="protein sequence ID" value="CAB4136513.1"/>
    <property type="molecule type" value="Genomic_DNA"/>
</dbReference>
<name>A0A6J5LTN4_9CAUD</name>
<accession>A0A6J5LTN4</accession>
<protein>
    <submittedName>
        <fullName evidence="1">Uncharacterized protein</fullName>
    </submittedName>
</protein>
<evidence type="ECO:0000313" key="1">
    <source>
        <dbReference type="EMBL" id="CAB4136513.1"/>
    </source>
</evidence>
<sequence length="61" mass="7330">MKSVFVQYSEHFSDIHYCPYCLTIKGNKIVCCQEADFIEFKDLYPDQQKEIIQQELDTYRS</sequence>
<gene>
    <name evidence="1" type="ORF">UFOVP308_10</name>
</gene>